<proteinExistence type="predicted"/>
<gene>
    <name evidence="2" type="ORF">E6C27_scaffold345G00490</name>
</gene>
<dbReference type="EMBL" id="SSTE01017028">
    <property type="protein sequence ID" value="KAA0040890.1"/>
    <property type="molecule type" value="Genomic_DNA"/>
</dbReference>
<evidence type="ECO:0000313" key="3">
    <source>
        <dbReference type="Proteomes" id="UP000321393"/>
    </source>
</evidence>
<dbReference type="AlphaFoldDB" id="A0A5A7TC20"/>
<name>A0A5A7TC20_CUCMM</name>
<feature type="compositionally biased region" description="Acidic residues" evidence="1">
    <location>
        <begin position="89"/>
        <end position="98"/>
    </location>
</feature>
<dbReference type="Proteomes" id="UP000321393">
    <property type="component" value="Unassembled WGS sequence"/>
</dbReference>
<feature type="region of interest" description="Disordered" evidence="1">
    <location>
        <begin position="24"/>
        <end position="52"/>
    </location>
</feature>
<reference evidence="2 3" key="1">
    <citation type="submission" date="2019-08" db="EMBL/GenBank/DDBJ databases">
        <title>Draft genome sequences of two oriental melons (Cucumis melo L. var makuwa).</title>
        <authorList>
            <person name="Kwon S.-Y."/>
        </authorList>
    </citation>
    <scope>NUCLEOTIDE SEQUENCE [LARGE SCALE GENOMIC DNA]</scope>
    <source>
        <strain evidence="3">cv. SW 3</strain>
        <tissue evidence="2">Leaf</tissue>
    </source>
</reference>
<feature type="compositionally biased region" description="Basic and acidic residues" evidence="1">
    <location>
        <begin position="69"/>
        <end position="88"/>
    </location>
</feature>
<dbReference type="OrthoDB" id="2286242at2759"/>
<sequence>MTTRPSAFKRLSVAKKKTVQTPCAPIFNRLGDGGPHVKTGSSIDAKKESTSPASFLHRIKHTNVENCHGKEFPCKANGEGEIRSKESETETPEEDAEDVPQSLEDGGQSTVDELKEVSIDTIEEPRPTFIIASLFSENEDKYMSLLTEYRDIFAWSYKEMPRFDPKVVIHHLTIKEEYRPIKQAHRNFRPELIL</sequence>
<comment type="caution">
    <text evidence="2">The sequence shown here is derived from an EMBL/GenBank/DDBJ whole genome shotgun (WGS) entry which is preliminary data.</text>
</comment>
<organism evidence="2 3">
    <name type="scientific">Cucumis melo var. makuwa</name>
    <name type="common">Oriental melon</name>
    <dbReference type="NCBI Taxonomy" id="1194695"/>
    <lineage>
        <taxon>Eukaryota</taxon>
        <taxon>Viridiplantae</taxon>
        <taxon>Streptophyta</taxon>
        <taxon>Embryophyta</taxon>
        <taxon>Tracheophyta</taxon>
        <taxon>Spermatophyta</taxon>
        <taxon>Magnoliopsida</taxon>
        <taxon>eudicotyledons</taxon>
        <taxon>Gunneridae</taxon>
        <taxon>Pentapetalae</taxon>
        <taxon>rosids</taxon>
        <taxon>fabids</taxon>
        <taxon>Cucurbitales</taxon>
        <taxon>Cucurbitaceae</taxon>
        <taxon>Benincaseae</taxon>
        <taxon>Cucumis</taxon>
    </lineage>
</organism>
<accession>A0A5A7TC20</accession>
<feature type="region of interest" description="Disordered" evidence="1">
    <location>
        <begin position="69"/>
        <end position="110"/>
    </location>
</feature>
<protein>
    <submittedName>
        <fullName evidence="2">Uncharacterized protein</fullName>
    </submittedName>
</protein>
<evidence type="ECO:0000313" key="2">
    <source>
        <dbReference type="EMBL" id="KAA0040890.1"/>
    </source>
</evidence>
<evidence type="ECO:0000256" key="1">
    <source>
        <dbReference type="SAM" id="MobiDB-lite"/>
    </source>
</evidence>